<dbReference type="AlphaFoldDB" id="A0A4S2MWV8"/>
<dbReference type="InParanoid" id="A0A4S2MWV8"/>
<protein>
    <submittedName>
        <fullName evidence="1">Uncharacterized protein</fullName>
    </submittedName>
</protein>
<keyword evidence="2" id="KW-1185">Reference proteome</keyword>
<dbReference type="EMBL" id="ML220121">
    <property type="protein sequence ID" value="TGZ81054.1"/>
    <property type="molecule type" value="Genomic_DNA"/>
</dbReference>
<evidence type="ECO:0000313" key="2">
    <source>
        <dbReference type="Proteomes" id="UP000298138"/>
    </source>
</evidence>
<gene>
    <name evidence="1" type="ORF">EX30DRAFT_36041</name>
</gene>
<sequence>MGTQAVVRGRTRCHHLVLVLLQQLPPSASPSSLVHHFCVQSSNLRIGPFSPLLRHTPVLPIRSVGCGNTRHCFGLLISSYTASPDFSCVGWSFEQLFDLRVVCF</sequence>
<dbReference type="Proteomes" id="UP000298138">
    <property type="component" value="Unassembled WGS sequence"/>
</dbReference>
<proteinExistence type="predicted"/>
<reference evidence="1 2" key="1">
    <citation type="submission" date="2019-04" db="EMBL/GenBank/DDBJ databases">
        <title>Comparative genomics and transcriptomics to analyze fruiting body development in filamentous ascomycetes.</title>
        <authorList>
            <consortium name="DOE Joint Genome Institute"/>
            <person name="Lutkenhaus R."/>
            <person name="Traeger S."/>
            <person name="Breuer J."/>
            <person name="Kuo A."/>
            <person name="Lipzen A."/>
            <person name="Pangilinan J."/>
            <person name="Dilworth D."/>
            <person name="Sandor L."/>
            <person name="Poggeler S."/>
            <person name="Barry K."/>
            <person name="Grigoriev I.V."/>
            <person name="Nowrousian M."/>
        </authorList>
    </citation>
    <scope>NUCLEOTIDE SEQUENCE [LARGE SCALE GENOMIC DNA]</scope>
    <source>
        <strain evidence="1 2">CBS 389.68</strain>
    </source>
</reference>
<accession>A0A4S2MWV8</accession>
<name>A0A4S2MWV8_9PEZI</name>
<evidence type="ECO:0000313" key="1">
    <source>
        <dbReference type="EMBL" id="TGZ81054.1"/>
    </source>
</evidence>
<organism evidence="1 2">
    <name type="scientific">Ascodesmis nigricans</name>
    <dbReference type="NCBI Taxonomy" id="341454"/>
    <lineage>
        <taxon>Eukaryota</taxon>
        <taxon>Fungi</taxon>
        <taxon>Dikarya</taxon>
        <taxon>Ascomycota</taxon>
        <taxon>Pezizomycotina</taxon>
        <taxon>Pezizomycetes</taxon>
        <taxon>Pezizales</taxon>
        <taxon>Ascodesmidaceae</taxon>
        <taxon>Ascodesmis</taxon>
    </lineage>
</organism>